<dbReference type="AlphaFoldDB" id="A0AAQ3MVG7"/>
<evidence type="ECO:0000256" key="1">
    <source>
        <dbReference type="SAM" id="MobiDB-lite"/>
    </source>
</evidence>
<organism evidence="2 3">
    <name type="scientific">Vigna mungo</name>
    <name type="common">Black gram</name>
    <name type="synonym">Phaseolus mungo</name>
    <dbReference type="NCBI Taxonomy" id="3915"/>
    <lineage>
        <taxon>Eukaryota</taxon>
        <taxon>Viridiplantae</taxon>
        <taxon>Streptophyta</taxon>
        <taxon>Embryophyta</taxon>
        <taxon>Tracheophyta</taxon>
        <taxon>Spermatophyta</taxon>
        <taxon>Magnoliopsida</taxon>
        <taxon>eudicotyledons</taxon>
        <taxon>Gunneridae</taxon>
        <taxon>Pentapetalae</taxon>
        <taxon>rosids</taxon>
        <taxon>fabids</taxon>
        <taxon>Fabales</taxon>
        <taxon>Fabaceae</taxon>
        <taxon>Papilionoideae</taxon>
        <taxon>50 kb inversion clade</taxon>
        <taxon>NPAAA clade</taxon>
        <taxon>indigoferoid/millettioid clade</taxon>
        <taxon>Phaseoleae</taxon>
        <taxon>Vigna</taxon>
    </lineage>
</organism>
<proteinExistence type="predicted"/>
<feature type="compositionally biased region" description="Low complexity" evidence="1">
    <location>
        <begin position="86"/>
        <end position="96"/>
    </location>
</feature>
<dbReference type="EMBL" id="CP144692">
    <property type="protein sequence ID" value="WVY97733.1"/>
    <property type="molecule type" value="Genomic_DNA"/>
</dbReference>
<dbReference type="Proteomes" id="UP001374535">
    <property type="component" value="Chromosome 9"/>
</dbReference>
<keyword evidence="3" id="KW-1185">Reference proteome</keyword>
<accession>A0AAQ3MVG7</accession>
<feature type="region of interest" description="Disordered" evidence="1">
    <location>
        <begin position="71"/>
        <end position="103"/>
    </location>
</feature>
<gene>
    <name evidence="2" type="ORF">V8G54_029884</name>
</gene>
<evidence type="ECO:0000313" key="2">
    <source>
        <dbReference type="EMBL" id="WVY97733.1"/>
    </source>
</evidence>
<name>A0AAQ3MVG7_VIGMU</name>
<evidence type="ECO:0000313" key="3">
    <source>
        <dbReference type="Proteomes" id="UP001374535"/>
    </source>
</evidence>
<protein>
    <submittedName>
        <fullName evidence="2">Uncharacterized protein</fullName>
    </submittedName>
</protein>
<sequence>MGLWRHNSMSMPQMWVCEWQARGIRFYACFAAKLTEVKIGNKDEGHRLKKTEKIKEKKSLGTVRQRRHQYLAPGGRPLTPGGFAARGKPPGSRPLLPGGGAIQGPPPGGKVWAWAYFSAAFLTYK</sequence>
<reference evidence="2 3" key="1">
    <citation type="journal article" date="2023" name="Life. Sci Alliance">
        <title>Evolutionary insights into 3D genome organization and epigenetic landscape of Vigna mungo.</title>
        <authorList>
            <person name="Junaid A."/>
            <person name="Singh B."/>
            <person name="Bhatia S."/>
        </authorList>
    </citation>
    <scope>NUCLEOTIDE SEQUENCE [LARGE SCALE GENOMIC DNA]</scope>
    <source>
        <strain evidence="2">Urdbean</strain>
    </source>
</reference>